<reference evidence="3" key="1">
    <citation type="submission" date="2011-12" db="EMBL/GenBank/DDBJ databases">
        <title>Complete genome sequence of Streptomyces cattleya strain DSM 46488.</title>
        <authorList>
            <person name="Ou H.-Y."/>
            <person name="Li P."/>
            <person name="Zhao C."/>
            <person name="O'Hagan D."/>
            <person name="Deng Z."/>
        </authorList>
    </citation>
    <scope>NUCLEOTIDE SEQUENCE [LARGE SCALE GENOMIC DNA]</scope>
    <source>
        <strain evidence="3">ATCC 35852 / DSM 46488 / JCM 4925 / NBRC 14057 / NRRL 8057</strain>
        <plasmid evidence="3">Plasmid pSCATT</plasmid>
    </source>
</reference>
<proteinExistence type="predicted"/>
<geneLocation type="plasmid" evidence="2 3">
    <name>pSCATT</name>
</geneLocation>
<keyword evidence="2" id="KW-0614">Plasmid</keyword>
<sequence>MSTIRSPAAPIPRRAGESPGHPPADLSPFPRAGAAAGAASA</sequence>
<dbReference type="Proteomes" id="UP000007842">
    <property type="component" value="Plasmid pSCATT"/>
</dbReference>
<dbReference type="PATRIC" id="fig|1003195.29.peg.7360"/>
<dbReference type="AlphaFoldDB" id="G8XH36"/>
<evidence type="ECO:0000256" key="1">
    <source>
        <dbReference type="SAM" id="MobiDB-lite"/>
    </source>
</evidence>
<name>G8XH36_STREN</name>
<keyword evidence="3" id="KW-1185">Reference proteome</keyword>
<dbReference type="EMBL" id="CP003229">
    <property type="protein sequence ID" value="AEW99754.1"/>
    <property type="molecule type" value="Genomic_DNA"/>
</dbReference>
<organism evidence="2 3">
    <name type="scientific">Streptantibioticus cattleyicolor (strain ATCC 35852 / DSM 46488 / JCM 4925 / NBRC 14057 / NRRL 8057)</name>
    <name type="common">Streptomyces cattleya</name>
    <dbReference type="NCBI Taxonomy" id="1003195"/>
    <lineage>
        <taxon>Bacteria</taxon>
        <taxon>Bacillati</taxon>
        <taxon>Actinomycetota</taxon>
        <taxon>Actinomycetes</taxon>
        <taxon>Kitasatosporales</taxon>
        <taxon>Streptomycetaceae</taxon>
        <taxon>Streptantibioticus</taxon>
    </lineage>
</organism>
<dbReference type="KEGG" id="scy:SCATT_p15610"/>
<evidence type="ECO:0000313" key="2">
    <source>
        <dbReference type="EMBL" id="AEW99754.1"/>
    </source>
</evidence>
<accession>G8XH36</accession>
<feature type="compositionally biased region" description="Low complexity" evidence="1">
    <location>
        <begin position="32"/>
        <end position="41"/>
    </location>
</feature>
<protein>
    <submittedName>
        <fullName evidence="2">Uncharacterized protein</fullName>
    </submittedName>
</protein>
<evidence type="ECO:0000313" key="3">
    <source>
        <dbReference type="Proteomes" id="UP000007842"/>
    </source>
</evidence>
<gene>
    <name evidence="2" type="ordered locus">SCATT_p15610</name>
</gene>
<feature type="region of interest" description="Disordered" evidence="1">
    <location>
        <begin position="1"/>
        <end position="41"/>
    </location>
</feature>
<dbReference type="HOGENOM" id="CLU_3277143_0_0_11"/>